<feature type="compositionally biased region" description="Basic and acidic residues" evidence="6">
    <location>
        <begin position="245"/>
        <end position="254"/>
    </location>
</feature>
<comment type="function">
    <text evidence="4">Non catalytic subunit of RNase H2, an endonuclease that specifically degrades the RNA of RNA:DNA hybrids. Participates in DNA replication, possibly by mediating the removal of lagging-strand Okazaki fragment RNA primers during DNA replication. Mediates the excision of single ribonucleotides from DNA:RNA duplexes.</text>
</comment>
<dbReference type="AlphaFoldDB" id="A0A2X0M9X2"/>
<evidence type="ECO:0000259" key="8">
    <source>
        <dbReference type="Pfam" id="PF17745"/>
    </source>
</evidence>
<dbReference type="Gene3D" id="2.20.25.530">
    <property type="match status" value="1"/>
</dbReference>
<feature type="domain" description="Ribonuclease H2 subunit B wHTH" evidence="7">
    <location>
        <begin position="176"/>
        <end position="310"/>
    </location>
</feature>
<feature type="region of interest" description="Disordered" evidence="6">
    <location>
        <begin position="228"/>
        <end position="257"/>
    </location>
</feature>
<evidence type="ECO:0000256" key="6">
    <source>
        <dbReference type="SAM" id="MobiDB-lite"/>
    </source>
</evidence>
<dbReference type="EMBL" id="FQNC01000045">
    <property type="protein sequence ID" value="SGY60333.1"/>
    <property type="molecule type" value="Genomic_DNA"/>
</dbReference>
<dbReference type="Gene3D" id="1.10.20.120">
    <property type="match status" value="1"/>
</dbReference>
<evidence type="ECO:0000313" key="9">
    <source>
        <dbReference type="EMBL" id="SGY60333.1"/>
    </source>
</evidence>
<evidence type="ECO:0000256" key="5">
    <source>
        <dbReference type="ARBA" id="ARBA00033464"/>
    </source>
</evidence>
<evidence type="ECO:0000259" key="7">
    <source>
        <dbReference type="Pfam" id="PF09468"/>
    </source>
</evidence>
<dbReference type="Pfam" id="PF09468">
    <property type="entry name" value="RNase_H2-Ydr279"/>
    <property type="match status" value="1"/>
</dbReference>
<protein>
    <recommendedName>
        <fullName evidence="2">Ribonuclease H2 subunit B</fullName>
    </recommendedName>
    <alternativeName>
        <fullName evidence="5">Ribonuclease HI subunit B</fullName>
    </alternativeName>
</protein>
<sequence>MTRLMNANKHVLVLPEGMWSLRLSCNHRLQLTLSSPARSVLGTGVASGEEGVRHHRFLSLPHPRTGRSSLFLVDPSGQGALFEVQRVDQAGTTRTWFVDQEVVNDGSLLLLTPFDPLFLIISYLSLISPKFMPYQHLWETVLLQLSTLDPSQGTPTEDEKLASTLAEDVGTLSRLGCVEARLKAICEKREHAELQLFRLCPDLVLRELKRKIDGLIDPEGGMFEKTTTKDAVPKAEGEAASNENEQPKVGKEGSETQVAPQQFPTLLHSLVREGYGPDPGFSKQIQKEARQRVACSLVGNYLPLATSTLLSKAYPCPTLDTHLTSLQSSSVLSATYHPGRASTSGGGIGSGAGTAAAVAKAKKLASKGSMGVEQLKKVSTKGMKKLDSFFIKQPAPTGGKGVKRKVEE</sequence>
<dbReference type="PANTHER" id="PTHR13383">
    <property type="entry name" value="RIBONUCLEASE H2 SUBUNIT B"/>
    <property type="match status" value="1"/>
</dbReference>
<dbReference type="PANTHER" id="PTHR13383:SF11">
    <property type="entry name" value="RIBONUCLEASE H2 SUBUNIT B"/>
    <property type="match status" value="1"/>
</dbReference>
<dbReference type="Proteomes" id="UP000249464">
    <property type="component" value="Unassembled WGS sequence"/>
</dbReference>
<comment type="subcellular location">
    <subcellularLocation>
        <location evidence="1">Nucleus</location>
    </subcellularLocation>
</comment>
<feature type="compositionally biased region" description="Basic and acidic residues" evidence="6">
    <location>
        <begin position="228"/>
        <end position="237"/>
    </location>
</feature>
<gene>
    <name evidence="9" type="primary">BQ5605_C007g04416</name>
    <name evidence="9" type="ORF">BQ5605_C007G04416</name>
</gene>
<keyword evidence="3" id="KW-0539">Nucleus</keyword>
<dbReference type="Pfam" id="PF17745">
    <property type="entry name" value="Ydr279_N"/>
    <property type="match status" value="1"/>
</dbReference>
<feature type="domain" description="Rnh202 triple barrel" evidence="8">
    <location>
        <begin position="54"/>
        <end position="115"/>
    </location>
</feature>
<name>A0A2X0M9X2_9BASI</name>
<evidence type="ECO:0000313" key="10">
    <source>
        <dbReference type="Proteomes" id="UP000249464"/>
    </source>
</evidence>
<proteinExistence type="predicted"/>
<dbReference type="STRING" id="796604.A0A2X0M9X2"/>
<evidence type="ECO:0000256" key="4">
    <source>
        <dbReference type="ARBA" id="ARBA00024778"/>
    </source>
</evidence>
<evidence type="ECO:0000256" key="2">
    <source>
        <dbReference type="ARBA" id="ARBA00019062"/>
    </source>
</evidence>
<organism evidence="9 10">
    <name type="scientific">Microbotryum silenes-dioicae</name>
    <dbReference type="NCBI Taxonomy" id="796604"/>
    <lineage>
        <taxon>Eukaryota</taxon>
        <taxon>Fungi</taxon>
        <taxon>Dikarya</taxon>
        <taxon>Basidiomycota</taxon>
        <taxon>Pucciniomycotina</taxon>
        <taxon>Microbotryomycetes</taxon>
        <taxon>Microbotryales</taxon>
        <taxon>Microbotryaceae</taxon>
        <taxon>Microbotryum</taxon>
    </lineage>
</organism>
<dbReference type="GO" id="GO:0005654">
    <property type="term" value="C:nucleoplasm"/>
    <property type="evidence" value="ECO:0007669"/>
    <property type="project" value="TreeGrafter"/>
</dbReference>
<accession>A0A2X0M9X2</accession>
<evidence type="ECO:0000256" key="3">
    <source>
        <dbReference type="ARBA" id="ARBA00023242"/>
    </source>
</evidence>
<dbReference type="InterPro" id="IPR019024">
    <property type="entry name" value="RNase_H2_suB_wHTH"/>
</dbReference>
<reference evidence="9 10" key="1">
    <citation type="submission" date="2016-11" db="EMBL/GenBank/DDBJ databases">
        <authorList>
            <person name="Jaros S."/>
            <person name="Januszkiewicz K."/>
            <person name="Wedrychowicz H."/>
        </authorList>
    </citation>
    <scope>NUCLEOTIDE SEQUENCE [LARGE SCALE GENOMIC DNA]</scope>
</reference>
<dbReference type="GO" id="GO:0006401">
    <property type="term" value="P:RNA catabolic process"/>
    <property type="evidence" value="ECO:0007669"/>
    <property type="project" value="TreeGrafter"/>
</dbReference>
<dbReference type="CDD" id="cd09270">
    <property type="entry name" value="RNase_H2-B"/>
    <property type="match status" value="1"/>
</dbReference>
<keyword evidence="10" id="KW-1185">Reference proteome</keyword>
<evidence type="ECO:0000256" key="1">
    <source>
        <dbReference type="ARBA" id="ARBA00004123"/>
    </source>
</evidence>
<dbReference type="InterPro" id="IPR040456">
    <property type="entry name" value="RNase_H2_suB"/>
</dbReference>
<dbReference type="InterPro" id="IPR041195">
    <property type="entry name" value="Rnh202_N"/>
</dbReference>
<dbReference type="GO" id="GO:0032299">
    <property type="term" value="C:ribonuclease H2 complex"/>
    <property type="evidence" value="ECO:0007669"/>
    <property type="project" value="InterPro"/>
</dbReference>